<protein>
    <submittedName>
        <fullName evidence="2">Uncharacterized protein</fullName>
    </submittedName>
</protein>
<dbReference type="EMBL" id="JBBNAF010000006">
    <property type="protein sequence ID" value="KAK9134952.1"/>
    <property type="molecule type" value="Genomic_DNA"/>
</dbReference>
<feature type="region of interest" description="Disordered" evidence="1">
    <location>
        <begin position="1"/>
        <end position="51"/>
    </location>
</feature>
<dbReference type="Proteomes" id="UP001420932">
    <property type="component" value="Unassembled WGS sequence"/>
</dbReference>
<comment type="caution">
    <text evidence="2">The sequence shown here is derived from an EMBL/GenBank/DDBJ whole genome shotgun (WGS) entry which is preliminary data.</text>
</comment>
<keyword evidence="3" id="KW-1185">Reference proteome</keyword>
<evidence type="ECO:0000256" key="1">
    <source>
        <dbReference type="SAM" id="MobiDB-lite"/>
    </source>
</evidence>
<feature type="compositionally biased region" description="Basic and acidic residues" evidence="1">
    <location>
        <begin position="19"/>
        <end position="44"/>
    </location>
</feature>
<organism evidence="2 3">
    <name type="scientific">Stephania yunnanensis</name>
    <dbReference type="NCBI Taxonomy" id="152371"/>
    <lineage>
        <taxon>Eukaryota</taxon>
        <taxon>Viridiplantae</taxon>
        <taxon>Streptophyta</taxon>
        <taxon>Embryophyta</taxon>
        <taxon>Tracheophyta</taxon>
        <taxon>Spermatophyta</taxon>
        <taxon>Magnoliopsida</taxon>
        <taxon>Ranunculales</taxon>
        <taxon>Menispermaceae</taxon>
        <taxon>Menispermoideae</taxon>
        <taxon>Cissampelideae</taxon>
        <taxon>Stephania</taxon>
    </lineage>
</organism>
<evidence type="ECO:0000313" key="2">
    <source>
        <dbReference type="EMBL" id="KAK9134952.1"/>
    </source>
</evidence>
<sequence length="51" mass="5487">MASRNSSSSAAHGYVEAADEQRGTCKALDERRGTCKVADARQQRTAELTSD</sequence>
<reference evidence="2 3" key="1">
    <citation type="submission" date="2024-01" db="EMBL/GenBank/DDBJ databases">
        <title>Genome assemblies of Stephania.</title>
        <authorList>
            <person name="Yang L."/>
        </authorList>
    </citation>
    <scope>NUCLEOTIDE SEQUENCE [LARGE SCALE GENOMIC DNA]</scope>
    <source>
        <strain evidence="2">YNDBR</strain>
        <tissue evidence="2">Leaf</tissue>
    </source>
</reference>
<evidence type="ECO:0000313" key="3">
    <source>
        <dbReference type="Proteomes" id="UP001420932"/>
    </source>
</evidence>
<accession>A0AAP0JJ84</accession>
<dbReference type="AlphaFoldDB" id="A0AAP0JJ84"/>
<name>A0AAP0JJ84_9MAGN</name>
<gene>
    <name evidence="2" type="ORF">Syun_014282</name>
</gene>
<feature type="compositionally biased region" description="Polar residues" evidence="1">
    <location>
        <begin position="1"/>
        <end position="10"/>
    </location>
</feature>
<proteinExistence type="predicted"/>